<dbReference type="AlphaFoldDB" id="A0A5B8MTC6"/>
<evidence type="ECO:0000313" key="3">
    <source>
        <dbReference type="Proteomes" id="UP000316726"/>
    </source>
</evidence>
<dbReference type="OrthoDB" id="535594at2759"/>
<proteinExistence type="predicted"/>
<dbReference type="Proteomes" id="UP000316726">
    <property type="component" value="Chromosome 10"/>
</dbReference>
<accession>A0A5B8MTC6</accession>
<evidence type="ECO:0008006" key="4">
    <source>
        <dbReference type="Google" id="ProtNLM"/>
    </source>
</evidence>
<sequence>MRPCVVACKRTVIMGNTSTNTNTNNPTTTPRRGCWTATLPGSSSGTPPPPSLLRVAAHSGERHDGAGASNDHHNHLHDGASVLARARASCASGLSGLPSSDSNAPAPAPAGPLGEGEDRGRTMIRKIREELQEVRRVIVRPEPEALRLHQGGSDEEEDDVHPLALETTIHPGTECCTRTSVQDGTLTIEASVGGLSKKDQIALAALAIKNTATGLFEQETRELRQQRMVGGGSHDELCHVLQHGRIVSSRPSDHASEFFHESYLVELEGNGRTIKALFKPKSEEGEESGWHRVGVEAVAYQLNLLLGMDLVPPTVIRRGEIIVDGRQFNEGSFTYFVEGARQLNESAQSVPDPVFLSNTRILDALIHNSDRHHGHFLHGKHWTKDQETAFLIDHAAGFRKEACVRMDHENAFLTGPCRVISARTYLHLRYLNHTVLETNLSCGLDLSEICELHRRKDAILDYFDGLVFFNGYDSVVVE</sequence>
<evidence type="ECO:0000313" key="2">
    <source>
        <dbReference type="EMBL" id="QDZ23577.1"/>
    </source>
</evidence>
<name>A0A5B8MTC6_9CHLO</name>
<protein>
    <recommendedName>
        <fullName evidence="4">PI3K/PI4K catalytic domain-containing protein</fullName>
    </recommendedName>
</protein>
<organism evidence="2 3">
    <name type="scientific">Chloropicon primus</name>
    <dbReference type="NCBI Taxonomy" id="1764295"/>
    <lineage>
        <taxon>Eukaryota</taxon>
        <taxon>Viridiplantae</taxon>
        <taxon>Chlorophyta</taxon>
        <taxon>Chloropicophyceae</taxon>
        <taxon>Chloropicales</taxon>
        <taxon>Chloropicaceae</taxon>
        <taxon>Chloropicon</taxon>
    </lineage>
</organism>
<dbReference type="EMBL" id="CP031043">
    <property type="protein sequence ID" value="QDZ23577.1"/>
    <property type="molecule type" value="Genomic_DNA"/>
</dbReference>
<feature type="compositionally biased region" description="Basic and acidic residues" evidence="1">
    <location>
        <begin position="59"/>
        <end position="76"/>
    </location>
</feature>
<keyword evidence="3" id="KW-1185">Reference proteome</keyword>
<reference evidence="2 3" key="1">
    <citation type="submission" date="2018-07" db="EMBL/GenBank/DDBJ databases">
        <title>The complete nuclear genome of the prasinophyte Chloropicon primus (CCMP1205).</title>
        <authorList>
            <person name="Pombert J.-F."/>
            <person name="Otis C."/>
            <person name="Turmel M."/>
            <person name="Lemieux C."/>
        </authorList>
    </citation>
    <scope>NUCLEOTIDE SEQUENCE [LARGE SCALE GENOMIC DNA]</scope>
    <source>
        <strain evidence="2 3">CCMP1205</strain>
    </source>
</reference>
<feature type="region of interest" description="Disordered" evidence="1">
    <location>
        <begin position="16"/>
        <end position="76"/>
    </location>
</feature>
<evidence type="ECO:0000256" key="1">
    <source>
        <dbReference type="SAM" id="MobiDB-lite"/>
    </source>
</evidence>
<feature type="region of interest" description="Disordered" evidence="1">
    <location>
        <begin position="92"/>
        <end position="120"/>
    </location>
</feature>
<gene>
    <name evidence="2" type="ORF">A3770_10p60950</name>
</gene>
<feature type="compositionally biased region" description="Low complexity" evidence="1">
    <location>
        <begin position="16"/>
        <end position="30"/>
    </location>
</feature>